<evidence type="ECO:0000313" key="3">
    <source>
        <dbReference type="Proteomes" id="UP000284842"/>
    </source>
</evidence>
<feature type="compositionally biased region" description="Polar residues" evidence="1">
    <location>
        <begin position="36"/>
        <end position="61"/>
    </location>
</feature>
<protein>
    <submittedName>
        <fullName evidence="2">Uncharacterized protein</fullName>
    </submittedName>
</protein>
<dbReference type="AlphaFoldDB" id="A0A409YRJ7"/>
<feature type="region of interest" description="Disordered" evidence="1">
    <location>
        <begin position="271"/>
        <end position="303"/>
    </location>
</feature>
<feature type="region of interest" description="Disordered" evidence="1">
    <location>
        <begin position="32"/>
        <end position="69"/>
    </location>
</feature>
<proteinExistence type="predicted"/>
<dbReference type="Proteomes" id="UP000284842">
    <property type="component" value="Unassembled WGS sequence"/>
</dbReference>
<evidence type="ECO:0000313" key="2">
    <source>
        <dbReference type="EMBL" id="PPR05637.1"/>
    </source>
</evidence>
<comment type="caution">
    <text evidence="2">The sequence shown here is derived from an EMBL/GenBank/DDBJ whole genome shotgun (WGS) entry which is preliminary data.</text>
</comment>
<sequence length="303" mass="32726">MTSQSNSQDIPVACDTPSQRAFRAALARLEGISPPSYHQHTENIPSDASPGSNVATSGDTTNSEEDGFSDGSTVSLYITPFSTPVPPGRILVPDTPQFTARLSASQALLIDTLQSISQTQQDNIATNQDMSAPQEIPTPAQNTSIATTQAVASKTLSTWYPHHPTISRMLPEPITGLTPKGVIPFLVTRPNRNRITAPGHGGIRIRRRRGLSPIYDSDGCQIIPATQARRELYRQNVARGLPSYRARAEAAASIPLPDSFEFIQGSSSRPMRTIVLTDSSDDDEQGKENQPLSKKAGKRRAGK</sequence>
<name>A0A409YRJ7_9AGAR</name>
<gene>
    <name evidence="2" type="ORF">CVT24_002864</name>
</gene>
<accession>A0A409YRJ7</accession>
<reference evidence="2 3" key="1">
    <citation type="journal article" date="2018" name="Evol. Lett.">
        <title>Horizontal gene cluster transfer increased hallucinogenic mushroom diversity.</title>
        <authorList>
            <person name="Reynolds H.T."/>
            <person name="Vijayakumar V."/>
            <person name="Gluck-Thaler E."/>
            <person name="Korotkin H.B."/>
            <person name="Matheny P.B."/>
            <person name="Slot J.C."/>
        </authorList>
    </citation>
    <scope>NUCLEOTIDE SEQUENCE [LARGE SCALE GENOMIC DNA]</scope>
    <source>
        <strain evidence="2 3">2629</strain>
    </source>
</reference>
<dbReference type="EMBL" id="NHTK01000777">
    <property type="protein sequence ID" value="PPR05637.1"/>
    <property type="molecule type" value="Genomic_DNA"/>
</dbReference>
<keyword evidence="3" id="KW-1185">Reference proteome</keyword>
<organism evidence="2 3">
    <name type="scientific">Panaeolus cyanescens</name>
    <dbReference type="NCBI Taxonomy" id="181874"/>
    <lineage>
        <taxon>Eukaryota</taxon>
        <taxon>Fungi</taxon>
        <taxon>Dikarya</taxon>
        <taxon>Basidiomycota</taxon>
        <taxon>Agaricomycotina</taxon>
        <taxon>Agaricomycetes</taxon>
        <taxon>Agaricomycetidae</taxon>
        <taxon>Agaricales</taxon>
        <taxon>Agaricineae</taxon>
        <taxon>Galeropsidaceae</taxon>
        <taxon>Panaeolus</taxon>
    </lineage>
</organism>
<dbReference type="InParanoid" id="A0A409YRJ7"/>
<evidence type="ECO:0000256" key="1">
    <source>
        <dbReference type="SAM" id="MobiDB-lite"/>
    </source>
</evidence>